<name>A0ABT1E689_9FIRM</name>
<sequence length="319" mass="37033">MKEVTIVIPNYNGIKFLNHCLSSIQEKNTLDVDVIIVDNASEDGSIQEARREYPHYEYILLDKNYGFSRAVNEGIKRAKTPYVLLLNNDTEIEYGFVEELLSSIKKNDKVFSVEALMIQYNNRNKVDSAGTFYNAMGWAYARGRDKDVENYRTEINTFAACAGAAIYRREVFKKIGLFDESFFAYLEDIDVGYRGRIAGYKNKVEPKARVYHIGSGSSGSRYNLFKIGYSSRNNIYLIYKNMPTLQIILNLPFLLIGFGIKYVFFVKKGFGKEYFKGLISGFKYSYKVRKTKVRKENIKNYILIQMELWVNIFRKFLSK</sequence>
<organism evidence="7 8">
    <name type="scientific">Aequitasia blattaphilus</name>
    <dbReference type="NCBI Taxonomy" id="2949332"/>
    <lineage>
        <taxon>Bacteria</taxon>
        <taxon>Bacillati</taxon>
        <taxon>Bacillota</taxon>
        <taxon>Clostridia</taxon>
        <taxon>Lachnospirales</taxon>
        <taxon>Lachnospiraceae</taxon>
        <taxon>Aequitasia</taxon>
    </lineage>
</organism>
<feature type="domain" description="Glycosyltransferase 2-like" evidence="6">
    <location>
        <begin position="5"/>
        <end position="176"/>
    </location>
</feature>
<evidence type="ECO:0000259" key="6">
    <source>
        <dbReference type="Pfam" id="PF00535"/>
    </source>
</evidence>
<feature type="transmembrane region" description="Helical" evidence="5">
    <location>
        <begin position="247"/>
        <end position="266"/>
    </location>
</feature>
<proteinExistence type="inferred from homology"/>
<comment type="caution">
    <text evidence="7">The sequence shown here is derived from an EMBL/GenBank/DDBJ whole genome shotgun (WGS) entry which is preliminary data.</text>
</comment>
<evidence type="ECO:0000256" key="2">
    <source>
        <dbReference type="ARBA" id="ARBA00006739"/>
    </source>
</evidence>
<evidence type="ECO:0000256" key="3">
    <source>
        <dbReference type="ARBA" id="ARBA00022676"/>
    </source>
</evidence>
<dbReference type="EMBL" id="JAMZFW010000003">
    <property type="protein sequence ID" value="MCP1101359.1"/>
    <property type="molecule type" value="Genomic_DNA"/>
</dbReference>
<evidence type="ECO:0000313" key="7">
    <source>
        <dbReference type="EMBL" id="MCP1101359.1"/>
    </source>
</evidence>
<dbReference type="InterPro" id="IPR029044">
    <property type="entry name" value="Nucleotide-diphossugar_trans"/>
</dbReference>
<evidence type="ECO:0000256" key="5">
    <source>
        <dbReference type="SAM" id="Phobius"/>
    </source>
</evidence>
<dbReference type="SUPFAM" id="SSF53448">
    <property type="entry name" value="Nucleotide-diphospho-sugar transferases"/>
    <property type="match status" value="1"/>
</dbReference>
<dbReference type="CDD" id="cd04186">
    <property type="entry name" value="GT_2_like_c"/>
    <property type="match status" value="1"/>
</dbReference>
<dbReference type="Proteomes" id="UP001523566">
    <property type="component" value="Unassembled WGS sequence"/>
</dbReference>
<keyword evidence="3" id="KW-0328">Glycosyltransferase</keyword>
<reference evidence="7 8" key="1">
    <citation type="journal article" date="2022" name="Genome Biol. Evol.">
        <title>Host diet, physiology and behaviors set the stage for Lachnospiraceae cladogenesis.</title>
        <authorList>
            <person name="Vera-Ponce De Leon A."/>
            <person name="Schneider M."/>
            <person name="Jahnes B.C."/>
            <person name="Sadowski V."/>
            <person name="Camuy-Velez L.A."/>
            <person name="Duan J."/>
            <person name="Sabree Z.L."/>
        </authorList>
    </citation>
    <scope>NUCLEOTIDE SEQUENCE [LARGE SCALE GENOMIC DNA]</scope>
    <source>
        <strain evidence="7 8">PAL113</strain>
    </source>
</reference>
<dbReference type="RefSeq" id="WP_262065144.1">
    <property type="nucleotide sequence ID" value="NZ_JAMXOD010000003.1"/>
</dbReference>
<comment type="pathway">
    <text evidence="1">Cell wall biogenesis; cell wall polysaccharide biosynthesis.</text>
</comment>
<dbReference type="PANTHER" id="PTHR43179">
    <property type="entry name" value="RHAMNOSYLTRANSFERASE WBBL"/>
    <property type="match status" value="1"/>
</dbReference>
<dbReference type="Gene3D" id="3.90.550.10">
    <property type="entry name" value="Spore Coat Polysaccharide Biosynthesis Protein SpsA, Chain A"/>
    <property type="match status" value="1"/>
</dbReference>
<evidence type="ECO:0000256" key="4">
    <source>
        <dbReference type="ARBA" id="ARBA00022679"/>
    </source>
</evidence>
<dbReference type="Pfam" id="PF00535">
    <property type="entry name" value="Glycos_transf_2"/>
    <property type="match status" value="1"/>
</dbReference>
<gene>
    <name evidence="7" type="ORF">NK125_02895</name>
</gene>
<keyword evidence="5" id="KW-0472">Membrane</keyword>
<evidence type="ECO:0000256" key="1">
    <source>
        <dbReference type="ARBA" id="ARBA00004776"/>
    </source>
</evidence>
<comment type="similarity">
    <text evidence="2">Belongs to the glycosyltransferase 2 family.</text>
</comment>
<dbReference type="InterPro" id="IPR001173">
    <property type="entry name" value="Glyco_trans_2-like"/>
</dbReference>
<keyword evidence="4" id="KW-0808">Transferase</keyword>
<protein>
    <submittedName>
        <fullName evidence="7">Glycosyltransferase family 2 protein</fullName>
    </submittedName>
</protein>
<keyword evidence="5" id="KW-0812">Transmembrane</keyword>
<dbReference type="PANTHER" id="PTHR43179:SF12">
    <property type="entry name" value="GALACTOFURANOSYLTRANSFERASE GLFT2"/>
    <property type="match status" value="1"/>
</dbReference>
<accession>A0ABT1E689</accession>
<keyword evidence="8" id="KW-1185">Reference proteome</keyword>
<evidence type="ECO:0000313" key="8">
    <source>
        <dbReference type="Proteomes" id="UP001523566"/>
    </source>
</evidence>
<keyword evidence="5" id="KW-1133">Transmembrane helix</keyword>